<dbReference type="AlphaFoldDB" id="A0A0G0CMS7"/>
<gene>
    <name evidence="2" type="ORF">UR73_C0018G0004</name>
</gene>
<feature type="transmembrane region" description="Helical" evidence="1">
    <location>
        <begin position="162"/>
        <end position="184"/>
    </location>
</feature>
<organism evidence="2 3">
    <name type="scientific">candidate division WS6 bacterium GW2011_GWF1_35_23</name>
    <dbReference type="NCBI Taxonomy" id="1619097"/>
    <lineage>
        <taxon>Bacteria</taxon>
        <taxon>Candidatus Dojkabacteria</taxon>
    </lineage>
</organism>
<dbReference type="Proteomes" id="UP000034816">
    <property type="component" value="Unassembled WGS sequence"/>
</dbReference>
<name>A0A0G0CMS7_9BACT</name>
<evidence type="ECO:0000256" key="1">
    <source>
        <dbReference type="SAM" id="Phobius"/>
    </source>
</evidence>
<protein>
    <submittedName>
        <fullName evidence="2">Uncharacterized protein</fullName>
    </submittedName>
</protein>
<keyword evidence="1" id="KW-0472">Membrane</keyword>
<keyword evidence="1" id="KW-1133">Transmembrane helix</keyword>
<dbReference type="EMBL" id="LBQH01000018">
    <property type="protein sequence ID" value="KKP77551.1"/>
    <property type="molecule type" value="Genomic_DNA"/>
</dbReference>
<sequence>MKRFRISKTDILKIKGFIEHVNEMAETSFIKHCLADKKISTNLSWDITNGTTITTNAPDREGLTNFLTYFRQVYSNDDRFSARRLCNIVLAFKLLEEPYLSNIDTLKDEINALLKQKLDIQININDNCIAINNKDVLDLFINGKIFHSDEKNYETLSQVRKLAIYPFLWQLFINALISIANRIFKIKNNFEKINFEKLEDI</sequence>
<accession>A0A0G0CMS7</accession>
<proteinExistence type="predicted"/>
<reference evidence="2 3" key="1">
    <citation type="journal article" date="2015" name="Nature">
        <title>rRNA introns, odd ribosomes, and small enigmatic genomes across a large radiation of phyla.</title>
        <authorList>
            <person name="Brown C.T."/>
            <person name="Hug L.A."/>
            <person name="Thomas B.C."/>
            <person name="Sharon I."/>
            <person name="Castelle C.J."/>
            <person name="Singh A."/>
            <person name="Wilkins M.J."/>
            <person name="Williams K.H."/>
            <person name="Banfield J.F."/>
        </authorList>
    </citation>
    <scope>NUCLEOTIDE SEQUENCE [LARGE SCALE GENOMIC DNA]</scope>
</reference>
<evidence type="ECO:0000313" key="3">
    <source>
        <dbReference type="Proteomes" id="UP000034816"/>
    </source>
</evidence>
<evidence type="ECO:0000313" key="2">
    <source>
        <dbReference type="EMBL" id="KKP77551.1"/>
    </source>
</evidence>
<keyword evidence="1" id="KW-0812">Transmembrane</keyword>
<comment type="caution">
    <text evidence="2">The sequence shown here is derived from an EMBL/GenBank/DDBJ whole genome shotgun (WGS) entry which is preliminary data.</text>
</comment>